<keyword evidence="3" id="KW-1185">Reference proteome</keyword>
<reference evidence="2 3" key="1">
    <citation type="journal article" date="2003" name="PLoS Biol.">
        <title>The genome sequence of Caenorhabditis briggsae: a platform for comparative genomics.</title>
        <authorList>
            <person name="Stein L.D."/>
            <person name="Bao Z."/>
            <person name="Blasiar D."/>
            <person name="Blumenthal T."/>
            <person name="Brent M.R."/>
            <person name="Chen N."/>
            <person name="Chinwalla A."/>
            <person name="Clarke L."/>
            <person name="Clee C."/>
            <person name="Coghlan A."/>
            <person name="Coulson A."/>
            <person name="D'Eustachio P."/>
            <person name="Fitch D.H."/>
            <person name="Fulton L.A."/>
            <person name="Fulton R.E."/>
            <person name="Griffiths-Jones S."/>
            <person name="Harris T.W."/>
            <person name="Hillier L.W."/>
            <person name="Kamath R."/>
            <person name="Kuwabara P.E."/>
            <person name="Mardis E.R."/>
            <person name="Marra M.A."/>
            <person name="Miner T.L."/>
            <person name="Minx P."/>
            <person name="Mullikin J.C."/>
            <person name="Plumb R.W."/>
            <person name="Rogers J."/>
            <person name="Schein J.E."/>
            <person name="Sohrmann M."/>
            <person name="Spieth J."/>
            <person name="Stajich J.E."/>
            <person name="Wei C."/>
            <person name="Willey D."/>
            <person name="Wilson R.K."/>
            <person name="Durbin R."/>
            <person name="Waterston R.H."/>
        </authorList>
    </citation>
    <scope>NUCLEOTIDE SEQUENCE [LARGE SCALE GENOMIC DNA]</scope>
    <source>
        <strain evidence="2 3">AF16</strain>
    </source>
</reference>
<dbReference type="EMBL" id="HE601224">
    <property type="protein sequence ID" value="CAP21395.2"/>
    <property type="molecule type" value="Genomic_DNA"/>
</dbReference>
<gene>
    <name evidence="2 4" type="ORF">CBG24891</name>
    <name evidence="2" type="ORF">CBG_24891</name>
</gene>
<dbReference type="GeneID" id="8590573"/>
<dbReference type="WormBase" id="CBG24891">
    <property type="protein sequence ID" value="CBP43437"/>
    <property type="gene ID" value="WBGene00042898"/>
</dbReference>
<dbReference type="Proteomes" id="UP000008549">
    <property type="component" value="Unassembled WGS sequence"/>
</dbReference>
<dbReference type="PANTHER" id="PTHR13179">
    <property type="entry name" value="DEP DOMAIN CONTAINING PROTEIN 5"/>
    <property type="match status" value="1"/>
</dbReference>
<dbReference type="HOGENOM" id="CLU_1074533_0_0_1"/>
<dbReference type="STRING" id="6238.A8WLP9"/>
<dbReference type="KEGG" id="cbr:CBG_24891"/>
<dbReference type="Pfam" id="PF19418">
    <property type="entry name" value="DEPDC5_CTD"/>
    <property type="match status" value="1"/>
</dbReference>
<accession>A8WLP9</accession>
<dbReference type="CTD" id="8590573"/>
<reference evidence="2 3" key="2">
    <citation type="journal article" date="2011" name="PLoS Genet.">
        <title>Caenorhabditis briggsae recombinant inbred line genotypes reveal inter-strain incompatibility and the evolution of recombination.</title>
        <authorList>
            <person name="Ross J.A."/>
            <person name="Koboldt D.C."/>
            <person name="Staisch J.E."/>
            <person name="Chamberlin H.M."/>
            <person name="Gupta B.P."/>
            <person name="Miller R.D."/>
            <person name="Baird S.E."/>
            <person name="Haag E.S."/>
        </authorList>
    </citation>
    <scope>NUCLEOTIDE SEQUENCE [LARGE SCALE GENOMIC DNA]</scope>
    <source>
        <strain evidence="2 3">AF16</strain>
    </source>
</reference>
<organism evidence="2 3">
    <name type="scientific">Caenorhabditis briggsae</name>
    <dbReference type="NCBI Taxonomy" id="6238"/>
    <lineage>
        <taxon>Eukaryota</taxon>
        <taxon>Metazoa</taxon>
        <taxon>Ecdysozoa</taxon>
        <taxon>Nematoda</taxon>
        <taxon>Chromadorea</taxon>
        <taxon>Rhabditida</taxon>
        <taxon>Rhabditina</taxon>
        <taxon>Rhabditomorpha</taxon>
        <taxon>Rhabditoidea</taxon>
        <taxon>Rhabditidae</taxon>
        <taxon>Peloderinae</taxon>
        <taxon>Caenorhabditis</taxon>
    </lineage>
</organism>
<dbReference type="GO" id="GO:0005096">
    <property type="term" value="F:GTPase activator activity"/>
    <property type="evidence" value="ECO:0007669"/>
    <property type="project" value="InterPro"/>
</dbReference>
<sequence>MMVEYKDTICSEDETECITYDHWFYPDTAFRFTMKWVMATGQTVADTVLSWFNKASKQGMSLYPVPEDPFALAQDTHSNPLRCPIRIQMVDGVVAHEDEQEFLLKILFRFGFIDIGCNVKHDFTSPRTESSGSDHAKCLMISPSPTTDFSSIIDNHEDEEEHEEVTKSMNYIHQAGGMFISLVLSENSQRPPFFYWAWNHMMSNRYRGQCSEKFQDFLLSEFRNVCSDKDGVLTNLYADFLQERQLGKRRAATPPIFLE</sequence>
<dbReference type="PANTHER" id="PTHR13179:SF8">
    <property type="entry name" value="GATOR COMPLEX PROTEIN DEPDC5"/>
    <property type="match status" value="1"/>
</dbReference>
<protein>
    <submittedName>
        <fullName evidence="2">Protein CBG24891</fullName>
    </submittedName>
</protein>
<dbReference type="RefSeq" id="XP_045091431.1">
    <property type="nucleotide sequence ID" value="XM_045240968.1"/>
</dbReference>
<evidence type="ECO:0000313" key="4">
    <source>
        <dbReference type="WormBase" id="CBG24891"/>
    </source>
</evidence>
<dbReference type="InterPro" id="IPR045838">
    <property type="entry name" value="DEPDC5_CTD"/>
</dbReference>
<dbReference type="InterPro" id="IPR027244">
    <property type="entry name" value="IML1"/>
</dbReference>
<dbReference type="eggNOG" id="KOG3572">
    <property type="taxonomic scope" value="Eukaryota"/>
</dbReference>
<feature type="domain" description="DEPDC5 C-terminal" evidence="1">
    <location>
        <begin position="17"/>
        <end position="230"/>
    </location>
</feature>
<name>A8WLP9_CAEBR</name>
<proteinExistence type="predicted"/>
<dbReference type="AlphaFoldDB" id="A8WLP9"/>
<evidence type="ECO:0000313" key="2">
    <source>
        <dbReference type="EMBL" id="CAP21395.2"/>
    </source>
</evidence>
<evidence type="ECO:0000313" key="3">
    <source>
        <dbReference type="Proteomes" id="UP000008549"/>
    </source>
</evidence>
<evidence type="ECO:0000259" key="1">
    <source>
        <dbReference type="Pfam" id="PF19418"/>
    </source>
</evidence>